<dbReference type="EMBL" id="QLNT01000020">
    <property type="protein sequence ID" value="KAF3062971.1"/>
    <property type="molecule type" value="Genomic_DNA"/>
</dbReference>
<evidence type="ECO:0000256" key="1">
    <source>
        <dbReference type="SAM" id="MobiDB-lite"/>
    </source>
</evidence>
<feature type="region of interest" description="Disordered" evidence="1">
    <location>
        <begin position="68"/>
        <end position="91"/>
    </location>
</feature>
<comment type="caution">
    <text evidence="2">The sequence shown here is derived from an EMBL/GenBank/DDBJ whole genome shotgun (WGS) entry which is preliminary data.</text>
</comment>
<proteinExistence type="predicted"/>
<protein>
    <submittedName>
        <fullName evidence="2">Uncharacterized protein</fullName>
    </submittedName>
</protein>
<accession>A0A9P4X8V4</accession>
<gene>
    <name evidence="2" type="ORF">CFAM422_010276</name>
</gene>
<keyword evidence="3" id="KW-1185">Reference proteome</keyword>
<sequence length="91" mass="10019">MKSPPEQSPTSTRYDTIGAIFFCSLPVGPLARSSRADHDCGFAVRPEGRSSEATWTMPFPVFCNDAAAEKRPEKRPAGPPIVHGNHTQHWQ</sequence>
<dbReference type="Proteomes" id="UP000801864">
    <property type="component" value="Unassembled WGS sequence"/>
</dbReference>
<reference evidence="2 3" key="1">
    <citation type="submission" date="2018-06" db="EMBL/GenBank/DDBJ databases">
        <title>Genome analysis of cellulolytic fungus Trichoderma lentiforme CFAM-422.</title>
        <authorList>
            <person name="Steindorff A.S."/>
            <person name="Formighieri E.F."/>
            <person name="Midorikawa G.E.O."/>
            <person name="Tamietti M.S."/>
            <person name="Ramos E.Z."/>
            <person name="Silva A.S."/>
            <person name="Bon E.P.S."/>
            <person name="Mendes T.D."/>
            <person name="Damaso M.C.T."/>
            <person name="Favaro L.C.L."/>
        </authorList>
    </citation>
    <scope>NUCLEOTIDE SEQUENCE [LARGE SCALE GENOMIC DNA]</scope>
    <source>
        <strain evidence="2 3">CFAM-422</strain>
    </source>
</reference>
<evidence type="ECO:0000313" key="2">
    <source>
        <dbReference type="EMBL" id="KAF3062971.1"/>
    </source>
</evidence>
<dbReference type="AlphaFoldDB" id="A0A9P4X8V4"/>
<evidence type="ECO:0000313" key="3">
    <source>
        <dbReference type="Proteomes" id="UP000801864"/>
    </source>
</evidence>
<organism evidence="2 3">
    <name type="scientific">Trichoderma lentiforme</name>
    <dbReference type="NCBI Taxonomy" id="1567552"/>
    <lineage>
        <taxon>Eukaryota</taxon>
        <taxon>Fungi</taxon>
        <taxon>Dikarya</taxon>
        <taxon>Ascomycota</taxon>
        <taxon>Pezizomycotina</taxon>
        <taxon>Sordariomycetes</taxon>
        <taxon>Hypocreomycetidae</taxon>
        <taxon>Hypocreales</taxon>
        <taxon>Hypocreaceae</taxon>
        <taxon>Trichoderma</taxon>
    </lineage>
</organism>
<name>A0A9P4X8V4_9HYPO</name>